<evidence type="ECO:0000313" key="3">
    <source>
        <dbReference type="WBParaSite" id="PSU_v2.g12312.t1"/>
    </source>
</evidence>
<protein>
    <submittedName>
        <fullName evidence="3">Uncharacterized protein</fullName>
    </submittedName>
</protein>
<feature type="region of interest" description="Disordered" evidence="1">
    <location>
        <begin position="41"/>
        <end position="147"/>
    </location>
</feature>
<keyword evidence="2" id="KW-1185">Reference proteome</keyword>
<accession>A0A914Y3H5</accession>
<evidence type="ECO:0000313" key="2">
    <source>
        <dbReference type="Proteomes" id="UP000887577"/>
    </source>
</evidence>
<evidence type="ECO:0000256" key="1">
    <source>
        <dbReference type="SAM" id="MobiDB-lite"/>
    </source>
</evidence>
<organism evidence="2 3">
    <name type="scientific">Panagrolaimus superbus</name>
    <dbReference type="NCBI Taxonomy" id="310955"/>
    <lineage>
        <taxon>Eukaryota</taxon>
        <taxon>Metazoa</taxon>
        <taxon>Ecdysozoa</taxon>
        <taxon>Nematoda</taxon>
        <taxon>Chromadorea</taxon>
        <taxon>Rhabditida</taxon>
        <taxon>Tylenchina</taxon>
        <taxon>Panagrolaimomorpha</taxon>
        <taxon>Panagrolaimoidea</taxon>
        <taxon>Panagrolaimidae</taxon>
        <taxon>Panagrolaimus</taxon>
    </lineage>
</organism>
<feature type="compositionally biased region" description="Polar residues" evidence="1">
    <location>
        <begin position="93"/>
        <end position="106"/>
    </location>
</feature>
<feature type="compositionally biased region" description="Low complexity" evidence="1">
    <location>
        <begin position="75"/>
        <end position="92"/>
    </location>
</feature>
<dbReference type="Proteomes" id="UP000887577">
    <property type="component" value="Unplaced"/>
</dbReference>
<reference evidence="3" key="1">
    <citation type="submission" date="2022-11" db="UniProtKB">
        <authorList>
            <consortium name="WormBaseParasite"/>
        </authorList>
    </citation>
    <scope>IDENTIFICATION</scope>
</reference>
<name>A0A914Y3H5_9BILA</name>
<dbReference type="AlphaFoldDB" id="A0A914Y3H5"/>
<dbReference type="WBParaSite" id="PSU_v2.g12312.t1">
    <property type="protein sequence ID" value="PSU_v2.g12312.t1"/>
    <property type="gene ID" value="PSU_v2.g12312"/>
</dbReference>
<proteinExistence type="predicted"/>
<feature type="compositionally biased region" description="Basic and acidic residues" evidence="1">
    <location>
        <begin position="62"/>
        <end position="74"/>
    </location>
</feature>
<sequence>MILFFELIEWLEGFNKKSRPFFSKLKDNIRLVATKVTASTTTEDPYDNNENDAFTTESTDVSLRDQTHLLDLLKDPSPSSSKQRISSSDESSPYITYSSANQSQRHTQPTTPTTTRGLSRAGLFSASNAAVASRSQSAFKSSSRRLR</sequence>
<feature type="compositionally biased region" description="Polar residues" evidence="1">
    <location>
        <begin position="51"/>
        <end position="61"/>
    </location>
</feature>